<dbReference type="Proteomes" id="UP000184139">
    <property type="component" value="Unassembled WGS sequence"/>
</dbReference>
<evidence type="ECO:0000256" key="8">
    <source>
        <dbReference type="ARBA" id="ARBA00048036"/>
    </source>
</evidence>
<evidence type="ECO:0000256" key="3">
    <source>
        <dbReference type="ARBA" id="ARBA00006530"/>
    </source>
</evidence>
<keyword evidence="6" id="KW-0808">Transferase</keyword>
<feature type="domain" description="Glycosyl transferase family 1" evidence="9">
    <location>
        <begin position="263"/>
        <end position="436"/>
    </location>
</feature>
<comment type="catalytic activity">
    <reaction evidence="8">
        <text>sucrose 6(F)-phosphate + H2O = sucrose + phosphate</text>
        <dbReference type="Rhea" id="RHEA:19289"/>
        <dbReference type="ChEBI" id="CHEBI:15377"/>
        <dbReference type="ChEBI" id="CHEBI:17992"/>
        <dbReference type="ChEBI" id="CHEBI:43474"/>
        <dbReference type="ChEBI" id="CHEBI:57723"/>
        <dbReference type="EC" id="3.1.3.24"/>
    </reaction>
</comment>
<evidence type="ECO:0000256" key="2">
    <source>
        <dbReference type="ARBA" id="ARBA00005070"/>
    </source>
</evidence>
<proteinExistence type="inferred from homology"/>
<dbReference type="InterPro" id="IPR001296">
    <property type="entry name" value="Glyco_trans_1"/>
</dbReference>
<comment type="similarity">
    <text evidence="4">Belongs to the sucrose phosphatase family.</text>
</comment>
<dbReference type="NCBIfam" id="TIGR02472">
    <property type="entry name" value="sucr_P_syn_N"/>
    <property type="match status" value="1"/>
</dbReference>
<dbReference type="AlphaFoldDB" id="A0A1M5YHZ6"/>
<dbReference type="NCBIfam" id="TIGR01485">
    <property type="entry name" value="SPP_plant-cyano"/>
    <property type="match status" value="1"/>
</dbReference>
<evidence type="ECO:0000256" key="6">
    <source>
        <dbReference type="ARBA" id="ARBA00022679"/>
    </source>
</evidence>
<feature type="domain" description="Sucrose phosphatase-like" evidence="11">
    <location>
        <begin position="491"/>
        <end position="726"/>
    </location>
</feature>
<feature type="domain" description="Sucrose synthase first GT-B" evidence="10">
    <location>
        <begin position="8"/>
        <end position="210"/>
    </location>
</feature>
<evidence type="ECO:0000313" key="13">
    <source>
        <dbReference type="Proteomes" id="UP000184139"/>
    </source>
</evidence>
<dbReference type="NCBIfam" id="TIGR01482">
    <property type="entry name" value="SPP-subfamily"/>
    <property type="match status" value="1"/>
</dbReference>
<dbReference type="InterPro" id="IPR036412">
    <property type="entry name" value="HAD-like_sf"/>
</dbReference>
<dbReference type="SUPFAM" id="SSF56784">
    <property type="entry name" value="HAD-like"/>
    <property type="match status" value="1"/>
</dbReference>
<evidence type="ECO:0000256" key="7">
    <source>
        <dbReference type="ARBA" id="ARBA00047471"/>
    </source>
</evidence>
<dbReference type="Pfam" id="PF00534">
    <property type="entry name" value="Glycos_transf_1"/>
    <property type="match status" value="1"/>
</dbReference>
<dbReference type="NCBIfam" id="TIGR02471">
    <property type="entry name" value="sucr_syn_bact_C"/>
    <property type="match status" value="1"/>
</dbReference>
<dbReference type="Gene3D" id="3.90.1070.10">
    <property type="match status" value="1"/>
</dbReference>
<gene>
    <name evidence="12" type="ORF">SAMN02745124_04054</name>
</gene>
<dbReference type="GO" id="GO:0046524">
    <property type="term" value="F:sucrose-phosphate synthase activity"/>
    <property type="evidence" value="ECO:0007669"/>
    <property type="project" value="UniProtKB-EC"/>
</dbReference>
<dbReference type="Pfam" id="PF00862">
    <property type="entry name" value="GT-B_Sucrose_synth"/>
    <property type="match status" value="1"/>
</dbReference>
<dbReference type="InterPro" id="IPR023214">
    <property type="entry name" value="HAD_sf"/>
</dbReference>
<dbReference type="Gene3D" id="3.40.50.1000">
    <property type="entry name" value="HAD superfamily/HAD-like"/>
    <property type="match status" value="1"/>
</dbReference>
<dbReference type="NCBIfam" id="TIGR01484">
    <property type="entry name" value="HAD-SF-IIB"/>
    <property type="match status" value="1"/>
</dbReference>
<dbReference type="Gene3D" id="3.40.50.2000">
    <property type="entry name" value="Glycogen Phosphorylase B"/>
    <property type="match status" value="2"/>
</dbReference>
<sequence length="728" mass="82283">MKDNGLYVMHISIHGLIRHRSPELGRDADTGGQIKYVLELAKSLGEVEGVDRVDLLTRLIDDKRVSTDYAVPVEEITEYARLIRLPCGGKKYLRKELLWPHLEEFIDNTITFITKEGRTPDLIHGHYADAGYVAMELAAAFDVPFVFTGHSLGRNKRNKLIGDGLTTTKIDSQYKIETRIDREERIIETADLIVVSTQQEIEEQYGLYDNTAKAALQVIPPGLDLEAFYPYYDIQFDPDLFSDEVKQTRHTLLRELHRFWMSPDKPFILALCRPDHRKNIAGLISAYGTDPELRAVANLAIFAGLRSNISDMEDNEKDVLTDMLLHMDRYDLYGKLAIPKKHDFATEVPELYRLCAESNGVFVNPALVEPFGLTLIEASSCGVPIVATDDGGPRDIVANCQNGILVDVTDSLQIATAIKSILLDKEQWTMFSNNGINGVRSHYSWRAHCEKYLDAIRGLLPKGAHPDLPGGEAAGSTNNRPSFGRRLTNVRHLLITDIDNTLVGDDAAMERLFYLLEENRDTIAWGVATGRSLELTIEIMTEYNFPTPDIMICSVGTEIYYGPDFRMDKGWQQHISWQWQAEEIKRALADFDFLVSQEAEGQRSHKISYYLEEKDSRLQQVRDALDDTKLRCQVIYSHGQFLDILPLRASKGKAIEYLIQKYDFSPRHIMVAGDSGNDADMIDGRTRGLVVGNHSDELDHLCDRPNIYFSPESYAAGIIDGLRHYGFA</sequence>
<reference evidence="12 13" key="1">
    <citation type="submission" date="2016-11" db="EMBL/GenBank/DDBJ databases">
        <authorList>
            <person name="Jaros S."/>
            <person name="Januszkiewicz K."/>
            <person name="Wedrychowicz H."/>
        </authorList>
    </citation>
    <scope>NUCLEOTIDE SEQUENCE [LARGE SCALE GENOMIC DNA]</scope>
    <source>
        <strain evidence="12 13">DSM 9705</strain>
    </source>
</reference>
<dbReference type="Pfam" id="PF05116">
    <property type="entry name" value="S6PP"/>
    <property type="match status" value="1"/>
</dbReference>
<dbReference type="SFLD" id="SFLDS00003">
    <property type="entry name" value="Haloacid_Dehalogenase"/>
    <property type="match status" value="1"/>
</dbReference>
<dbReference type="RefSeq" id="WP_073379006.1">
    <property type="nucleotide sequence ID" value="NZ_FQXS01000038.1"/>
</dbReference>
<dbReference type="EMBL" id="FQXS01000038">
    <property type="protein sequence ID" value="SHI11645.1"/>
    <property type="molecule type" value="Genomic_DNA"/>
</dbReference>
<dbReference type="SFLD" id="SFLDG01141">
    <property type="entry name" value="C2.B.1:_Sucrose_Phosphatase_Li"/>
    <property type="match status" value="1"/>
</dbReference>
<keyword evidence="5" id="KW-0328">Glycosyltransferase</keyword>
<evidence type="ECO:0000313" key="12">
    <source>
        <dbReference type="EMBL" id="SHI11645.1"/>
    </source>
</evidence>
<comment type="catalytic activity">
    <reaction evidence="7">
        <text>beta-D-fructose 6-phosphate + UDP-alpha-D-glucose = sucrose 6(F)-phosphate + UDP + H(+)</text>
        <dbReference type="Rhea" id="RHEA:22172"/>
        <dbReference type="ChEBI" id="CHEBI:15378"/>
        <dbReference type="ChEBI" id="CHEBI:57634"/>
        <dbReference type="ChEBI" id="CHEBI:57723"/>
        <dbReference type="ChEBI" id="CHEBI:58223"/>
        <dbReference type="ChEBI" id="CHEBI:58885"/>
        <dbReference type="EC" id="2.4.1.14"/>
    </reaction>
</comment>
<dbReference type="InterPro" id="IPR012821">
    <property type="entry name" value="Sucrose_P_synth_Pase-like_dom"/>
</dbReference>
<dbReference type="InterPro" id="IPR006379">
    <property type="entry name" value="HAD-SF_hydro_IIB"/>
</dbReference>
<keyword evidence="13" id="KW-1185">Reference proteome</keyword>
<dbReference type="OrthoDB" id="7847955at2"/>
<evidence type="ECO:0000256" key="4">
    <source>
        <dbReference type="ARBA" id="ARBA00007211"/>
    </source>
</evidence>
<dbReference type="InterPro" id="IPR012822">
    <property type="entry name" value="SucroseP_synth_GlycoTrfase_dom"/>
</dbReference>
<dbReference type="GO" id="GO:0005986">
    <property type="term" value="P:sucrose biosynthetic process"/>
    <property type="evidence" value="ECO:0007669"/>
    <property type="project" value="UniProtKB-UniPathway"/>
</dbReference>
<dbReference type="InterPro" id="IPR012847">
    <property type="entry name" value="Sucrose_phosphatase_pln/cyn"/>
</dbReference>
<dbReference type="SFLD" id="SFLDG01140">
    <property type="entry name" value="C2.B:_Phosphomannomutase_and_P"/>
    <property type="match status" value="1"/>
</dbReference>
<dbReference type="STRING" id="1121409.SAMN02745124_04054"/>
<dbReference type="PANTHER" id="PTHR46039">
    <property type="entry name" value="SUCROSE-PHOSPHATE SYNTHASE 3-RELATED"/>
    <property type="match status" value="1"/>
</dbReference>
<dbReference type="UniPathway" id="UPA00371">
    <property type="reaction ID" value="UER00546"/>
</dbReference>
<evidence type="ECO:0000256" key="5">
    <source>
        <dbReference type="ARBA" id="ARBA00022676"/>
    </source>
</evidence>
<dbReference type="PANTHER" id="PTHR46039:SF5">
    <property type="entry name" value="SUCROSE-PHOSPHATE SYNTHASE 3-RELATED"/>
    <property type="match status" value="1"/>
</dbReference>
<name>A0A1M5YHZ6_9BACT</name>
<dbReference type="InterPro" id="IPR044161">
    <property type="entry name" value="SPS"/>
</dbReference>
<accession>A0A1M5YHZ6</accession>
<protein>
    <submittedName>
        <fullName evidence="12">Sucrose-phosphate synthase</fullName>
    </submittedName>
</protein>
<organism evidence="12 13">
    <name type="scientific">Desulfofustis glycolicus DSM 9705</name>
    <dbReference type="NCBI Taxonomy" id="1121409"/>
    <lineage>
        <taxon>Bacteria</taxon>
        <taxon>Pseudomonadati</taxon>
        <taxon>Thermodesulfobacteriota</taxon>
        <taxon>Desulfobulbia</taxon>
        <taxon>Desulfobulbales</taxon>
        <taxon>Desulfocapsaceae</taxon>
        <taxon>Desulfofustis</taxon>
    </lineage>
</organism>
<evidence type="ECO:0000259" key="10">
    <source>
        <dbReference type="Pfam" id="PF00862"/>
    </source>
</evidence>
<evidence type="ECO:0000259" key="9">
    <source>
        <dbReference type="Pfam" id="PF00534"/>
    </source>
</evidence>
<comment type="pathway">
    <text evidence="2">Glycan biosynthesis; sucrose biosynthesis; sucrose from D-fructose 6-phosphate and UDP-alpha-D-glucose: step 2/2.</text>
</comment>
<comment type="cofactor">
    <cofactor evidence="1">
        <name>Mg(2+)</name>
        <dbReference type="ChEBI" id="CHEBI:18420"/>
    </cofactor>
</comment>
<dbReference type="SUPFAM" id="SSF53756">
    <property type="entry name" value="UDP-Glycosyltransferase/glycogen phosphorylase"/>
    <property type="match status" value="1"/>
</dbReference>
<dbReference type="InterPro" id="IPR000368">
    <property type="entry name" value="Sucrose_synth_GT-B1"/>
</dbReference>
<evidence type="ECO:0000259" key="11">
    <source>
        <dbReference type="Pfam" id="PF05116"/>
    </source>
</evidence>
<dbReference type="InterPro" id="IPR006380">
    <property type="entry name" value="SPP-like_dom"/>
</dbReference>
<dbReference type="GO" id="GO:0000287">
    <property type="term" value="F:magnesium ion binding"/>
    <property type="evidence" value="ECO:0007669"/>
    <property type="project" value="InterPro"/>
</dbReference>
<evidence type="ECO:0000256" key="1">
    <source>
        <dbReference type="ARBA" id="ARBA00001946"/>
    </source>
</evidence>
<dbReference type="GO" id="GO:0050307">
    <property type="term" value="F:sucrose-phosphate phosphatase activity"/>
    <property type="evidence" value="ECO:0007669"/>
    <property type="project" value="UniProtKB-EC"/>
</dbReference>
<comment type="similarity">
    <text evidence="3">Belongs to the glycosyltransferase 1 family.</text>
</comment>